<feature type="compositionally biased region" description="Basic and acidic residues" evidence="2">
    <location>
        <begin position="554"/>
        <end position="569"/>
    </location>
</feature>
<dbReference type="AlphaFoldDB" id="A0A0M4E5L8"/>
<organism evidence="3 4">
    <name type="scientific">Drosophila busckii</name>
    <name type="common">Fruit fly</name>
    <dbReference type="NCBI Taxonomy" id="30019"/>
    <lineage>
        <taxon>Eukaryota</taxon>
        <taxon>Metazoa</taxon>
        <taxon>Ecdysozoa</taxon>
        <taxon>Arthropoda</taxon>
        <taxon>Hexapoda</taxon>
        <taxon>Insecta</taxon>
        <taxon>Pterygota</taxon>
        <taxon>Neoptera</taxon>
        <taxon>Endopterygota</taxon>
        <taxon>Diptera</taxon>
        <taxon>Brachycera</taxon>
        <taxon>Muscomorpha</taxon>
        <taxon>Ephydroidea</taxon>
        <taxon>Drosophilidae</taxon>
        <taxon>Drosophila</taxon>
    </lineage>
</organism>
<sequence length="569" mass="65392">MARLVFTEKDHNAYDPKKYRVVHKNHWRQVSLRLAPTQKKWWEDPDVIVAEWLLPVVAAGGGKCTTVTMLLAQRIARNDCWSVDDERLHHSNKMNVWQTLEYLSGLSQRKRFNYDGFADTQNLIRTLTPSWRRDSFAEKAKAEALAGAAVVAAAAGDKYAHEPAAASVVLGKSLVSEHSSDNLTLTLRGAAVAAAAVLPRRKRRSRRKKCQTRVLTAEYALTSEDLQDLVKCTFNLPRISARLERLMGTNVVKLTDRAYMKELRERIDEDYRRKLLARIKAREIREVERERLLIIEGKTNIIPEELADDPIFMVNKDANIEIQKERSKLKTSREKNAERLKLQGVKWERERLQHAAKEAELLAKKHERQRQQKLLVEQYRMEDAERGMDLLRQKFRETELRIRNQLDDSKKEVKTTTAPTELDLFEFDDTGGDIDAPRERSASFGDYPGAIQIKYMDDASDVSEESVKSESLISLSVAKQQYAEVLQEEMDEEFNRGLLISKQQYDQLRYEDEKIVALRNAKNILELYQLAEEIITGGPVEEEEHGEEGDEEAVQEKTEPHSSDDDGGE</sequence>
<evidence type="ECO:0000313" key="3">
    <source>
        <dbReference type="EMBL" id="ALC39434.1"/>
    </source>
</evidence>
<gene>
    <name evidence="3" type="ORF">Dbus_chr2Lg1519</name>
</gene>
<dbReference type="OMA" id="YQEGESH"/>
<name>A0A0M4E5L8_DROBS</name>
<accession>A0A0M4E5L8</accession>
<feature type="region of interest" description="Disordered" evidence="2">
    <location>
        <begin position="536"/>
        <end position="569"/>
    </location>
</feature>
<feature type="coiled-coil region" evidence="1">
    <location>
        <begin position="315"/>
        <end position="401"/>
    </location>
</feature>
<dbReference type="EMBL" id="CP012523">
    <property type="protein sequence ID" value="ALC39434.1"/>
    <property type="molecule type" value="Genomic_DNA"/>
</dbReference>
<reference evidence="3 4" key="1">
    <citation type="submission" date="2015-08" db="EMBL/GenBank/DDBJ databases">
        <title>Ancestral chromatin configuration constrains chromatin evolution on differentiating sex chromosomes in Drosophila.</title>
        <authorList>
            <person name="Zhou Q."/>
            <person name="Bachtrog D."/>
        </authorList>
    </citation>
    <scope>NUCLEOTIDE SEQUENCE [LARGE SCALE GENOMIC DNA]</scope>
    <source>
        <tissue evidence="3">Whole larvae</tissue>
    </source>
</reference>
<evidence type="ECO:0000313" key="4">
    <source>
        <dbReference type="Proteomes" id="UP000494163"/>
    </source>
</evidence>
<keyword evidence="4" id="KW-1185">Reference proteome</keyword>
<proteinExistence type="predicted"/>
<evidence type="ECO:0000256" key="1">
    <source>
        <dbReference type="SAM" id="Coils"/>
    </source>
</evidence>
<keyword evidence="1" id="KW-0175">Coiled coil</keyword>
<protein>
    <submittedName>
        <fullName evidence="3">CG14538</fullName>
    </submittedName>
</protein>
<dbReference type="Proteomes" id="UP000494163">
    <property type="component" value="Chromosome 2L"/>
</dbReference>
<feature type="compositionally biased region" description="Acidic residues" evidence="2">
    <location>
        <begin position="540"/>
        <end position="553"/>
    </location>
</feature>
<dbReference type="OrthoDB" id="6150133at2759"/>
<evidence type="ECO:0000256" key="2">
    <source>
        <dbReference type="SAM" id="MobiDB-lite"/>
    </source>
</evidence>